<gene>
    <name evidence="8" type="ORF">SAMN05216266_11688</name>
</gene>
<dbReference type="Proteomes" id="UP000243799">
    <property type="component" value="Unassembled WGS sequence"/>
</dbReference>
<dbReference type="OrthoDB" id="4326943at2"/>
<dbReference type="AlphaFoldDB" id="A0A1I1BWC6"/>
<dbReference type="InterPro" id="IPR044068">
    <property type="entry name" value="CB"/>
</dbReference>
<dbReference type="RefSeq" id="WP_091675676.1">
    <property type="nucleotide sequence ID" value="NZ_FOKG01000016.1"/>
</dbReference>
<feature type="domain" description="Tyr recombinase" evidence="6">
    <location>
        <begin position="191"/>
        <end position="399"/>
    </location>
</feature>
<evidence type="ECO:0000256" key="2">
    <source>
        <dbReference type="ARBA" id="ARBA00022908"/>
    </source>
</evidence>
<dbReference type="PANTHER" id="PTHR30629">
    <property type="entry name" value="PROPHAGE INTEGRASE"/>
    <property type="match status" value="1"/>
</dbReference>
<proteinExistence type="inferred from homology"/>
<dbReference type="Gene3D" id="1.10.150.130">
    <property type="match status" value="1"/>
</dbReference>
<dbReference type="CDD" id="cd01189">
    <property type="entry name" value="INT_ICEBs1_C_like"/>
    <property type="match status" value="1"/>
</dbReference>
<protein>
    <submittedName>
        <fullName evidence="8">Site-specific recombinase XerD</fullName>
    </submittedName>
</protein>
<keyword evidence="4" id="KW-0233">DNA recombination</keyword>
<dbReference type="PANTHER" id="PTHR30629:SF2">
    <property type="entry name" value="PROPHAGE INTEGRASE INTS-RELATED"/>
    <property type="match status" value="1"/>
</dbReference>
<dbReference type="InterPro" id="IPR002104">
    <property type="entry name" value="Integrase_catalytic"/>
</dbReference>
<dbReference type="InterPro" id="IPR011010">
    <property type="entry name" value="DNA_brk_join_enz"/>
</dbReference>
<name>A0A1I1BWC6_9PSEU</name>
<evidence type="ECO:0000256" key="4">
    <source>
        <dbReference type="ARBA" id="ARBA00023172"/>
    </source>
</evidence>
<dbReference type="SUPFAM" id="SSF56349">
    <property type="entry name" value="DNA breaking-rejoining enzymes"/>
    <property type="match status" value="1"/>
</dbReference>
<evidence type="ECO:0000259" key="7">
    <source>
        <dbReference type="PROSITE" id="PS51900"/>
    </source>
</evidence>
<dbReference type="PROSITE" id="PS51900">
    <property type="entry name" value="CB"/>
    <property type="match status" value="1"/>
</dbReference>
<evidence type="ECO:0000259" key="6">
    <source>
        <dbReference type="PROSITE" id="PS51898"/>
    </source>
</evidence>
<dbReference type="Pfam" id="PF22022">
    <property type="entry name" value="Phage_int_M"/>
    <property type="match status" value="1"/>
</dbReference>
<feature type="domain" description="Core-binding (CB)" evidence="7">
    <location>
        <begin position="86"/>
        <end position="169"/>
    </location>
</feature>
<evidence type="ECO:0000256" key="1">
    <source>
        <dbReference type="ARBA" id="ARBA00008857"/>
    </source>
</evidence>
<dbReference type="InterPro" id="IPR053876">
    <property type="entry name" value="Phage_int_M"/>
</dbReference>
<dbReference type="EMBL" id="FOKG01000016">
    <property type="protein sequence ID" value="SFB52790.1"/>
    <property type="molecule type" value="Genomic_DNA"/>
</dbReference>
<dbReference type="GO" id="GO:0006310">
    <property type="term" value="P:DNA recombination"/>
    <property type="evidence" value="ECO:0007669"/>
    <property type="project" value="UniProtKB-KW"/>
</dbReference>
<accession>A0A1I1BWC6</accession>
<dbReference type="STRING" id="490629.SAMN05216266_11688"/>
<keyword evidence="9" id="KW-1185">Reference proteome</keyword>
<organism evidence="8 9">
    <name type="scientific">Amycolatopsis marina</name>
    <dbReference type="NCBI Taxonomy" id="490629"/>
    <lineage>
        <taxon>Bacteria</taxon>
        <taxon>Bacillati</taxon>
        <taxon>Actinomycetota</taxon>
        <taxon>Actinomycetes</taxon>
        <taxon>Pseudonocardiales</taxon>
        <taxon>Pseudonocardiaceae</taxon>
        <taxon>Amycolatopsis</taxon>
    </lineage>
</organism>
<sequence>MARPPLPLSTWGLIRTAAQAPGPGRACETRYSRRPWRAYAQYRGENGRTRQVCRTGTSQAHAVYRLRTELSQRAQSSTGIDLSPSSRVEKAATLWLDRVARRVRTTTYHHYRRQLRNHVLPALGQLLLSECTVPRLERFLDTLADVHGLAPETRRGIRTVISGVLQLAVRHGVLPHNPVRDLEPIVGGPVRPTVTFTPEQAREFLAAVDTDHHAARTDLPDLLHLLFGTGARLGEALALRWRDLNLTDHPITVDGQLLPACSVWIRSGLAYHPGAGPIRHDPKTPTAHRILPLPDSLHDRLTARASSHNSSDAPVLPSPTGTWRYPSTVQAELRRLRDRLGYTHFTSHVARRTVATTLDQAGQTARQIADHLGHAQPAFTQNRYLGRQLPNPTAAHILDHPVPRVVHTDRPAADEWAAWAAVSWPGFRLAACPP</sequence>
<evidence type="ECO:0000256" key="3">
    <source>
        <dbReference type="ARBA" id="ARBA00023125"/>
    </source>
</evidence>
<dbReference type="InterPro" id="IPR013762">
    <property type="entry name" value="Integrase-like_cat_sf"/>
</dbReference>
<dbReference type="InterPro" id="IPR050808">
    <property type="entry name" value="Phage_Integrase"/>
</dbReference>
<dbReference type="Pfam" id="PF00589">
    <property type="entry name" value="Phage_integrase"/>
    <property type="match status" value="1"/>
</dbReference>
<comment type="similarity">
    <text evidence="1">Belongs to the 'phage' integrase family.</text>
</comment>
<keyword evidence="2" id="KW-0229">DNA integration</keyword>
<keyword evidence="3 5" id="KW-0238">DNA-binding</keyword>
<evidence type="ECO:0000313" key="9">
    <source>
        <dbReference type="Proteomes" id="UP000243799"/>
    </source>
</evidence>
<dbReference type="InterPro" id="IPR010998">
    <property type="entry name" value="Integrase_recombinase_N"/>
</dbReference>
<dbReference type="GO" id="GO:0015074">
    <property type="term" value="P:DNA integration"/>
    <property type="evidence" value="ECO:0007669"/>
    <property type="project" value="UniProtKB-KW"/>
</dbReference>
<dbReference type="GO" id="GO:0003677">
    <property type="term" value="F:DNA binding"/>
    <property type="evidence" value="ECO:0007669"/>
    <property type="project" value="UniProtKB-UniRule"/>
</dbReference>
<dbReference type="PROSITE" id="PS51898">
    <property type="entry name" value="TYR_RECOMBINASE"/>
    <property type="match status" value="1"/>
</dbReference>
<evidence type="ECO:0000313" key="8">
    <source>
        <dbReference type="EMBL" id="SFB52790.1"/>
    </source>
</evidence>
<dbReference type="Gene3D" id="1.10.443.10">
    <property type="entry name" value="Intergrase catalytic core"/>
    <property type="match status" value="1"/>
</dbReference>
<reference evidence="9" key="1">
    <citation type="submission" date="2016-10" db="EMBL/GenBank/DDBJ databases">
        <authorList>
            <person name="Varghese N."/>
            <person name="Submissions S."/>
        </authorList>
    </citation>
    <scope>NUCLEOTIDE SEQUENCE [LARGE SCALE GENOMIC DNA]</scope>
    <source>
        <strain evidence="9">CGMCC 4.3568</strain>
    </source>
</reference>
<evidence type="ECO:0000256" key="5">
    <source>
        <dbReference type="PROSITE-ProRule" id="PRU01248"/>
    </source>
</evidence>